<dbReference type="EMBL" id="QGLE01000003">
    <property type="protein sequence ID" value="PWR24681.1"/>
    <property type="molecule type" value="Genomic_DNA"/>
</dbReference>
<dbReference type="PANTHER" id="PTHR22602">
    <property type="entry name" value="TRANSFERASE CAF17, MITOCHONDRIAL-RELATED"/>
    <property type="match status" value="1"/>
</dbReference>
<dbReference type="InterPro" id="IPR017703">
    <property type="entry name" value="YgfZ/GCV_T_CS"/>
</dbReference>
<keyword evidence="4" id="KW-1185">Reference proteome</keyword>
<feature type="domain" description="CAF17 C-terminal" evidence="2">
    <location>
        <begin position="230"/>
        <end position="297"/>
    </location>
</feature>
<dbReference type="GO" id="GO:0016226">
    <property type="term" value="P:iron-sulfur cluster assembly"/>
    <property type="evidence" value="ECO:0007669"/>
    <property type="project" value="TreeGrafter"/>
</dbReference>
<comment type="caution">
    <text evidence="3">The sequence shown here is derived from an EMBL/GenBank/DDBJ whole genome shotgun (WGS) entry which is preliminary data.</text>
</comment>
<accession>A0A317ED70</accession>
<dbReference type="Pfam" id="PF25455">
    <property type="entry name" value="Beta-barrel_CAF17_C"/>
    <property type="match status" value="1"/>
</dbReference>
<dbReference type="InterPro" id="IPR057460">
    <property type="entry name" value="CAF17_C"/>
</dbReference>
<evidence type="ECO:0000313" key="3">
    <source>
        <dbReference type="EMBL" id="PWR24681.1"/>
    </source>
</evidence>
<proteinExistence type="predicted"/>
<dbReference type="AlphaFoldDB" id="A0A317ED70"/>
<dbReference type="InterPro" id="IPR045179">
    <property type="entry name" value="YgfZ/GcvT"/>
</dbReference>
<sequence>MTETATPFATLLPGRGLLRLDGEDVRGFLQGLVSNDTALLTPRHALFCALLTPQGKFLHELILADSGDGVLIDTEEARKADLQRRLTMYRLRAKIGIAAPDGQAVAVAFGDGVAARFGLSEDAGAARPLDGGGAVFVDPRKAALGVRLVGPRAAVEAALAAAGLVPEEGEAAWERHRLSLGVPDGSRDIAVDRGFLLENNFEELNGVSFTKGCYVGQELTARTKHRSTIRKKLMTVEFDPAAPPPPPDTTIMFGGRDAGAMRTAVPGVGLAMIRLEFLDPAEGEDHVFTADGLVIHPIPTTAA</sequence>
<keyword evidence="1" id="KW-0809">Transit peptide</keyword>
<dbReference type="InterPro" id="IPR027266">
    <property type="entry name" value="TrmE/GcvT-like"/>
</dbReference>
<evidence type="ECO:0000313" key="4">
    <source>
        <dbReference type="Proteomes" id="UP000245461"/>
    </source>
</evidence>
<dbReference type="Gene3D" id="3.30.1360.120">
    <property type="entry name" value="Probable tRNA modification gtpase trme, domain 1"/>
    <property type="match status" value="1"/>
</dbReference>
<name>A0A317ED70_9PROT</name>
<dbReference type="NCBIfam" id="TIGR03317">
    <property type="entry name" value="ygfZ_signature"/>
    <property type="match status" value="1"/>
</dbReference>
<dbReference type="SUPFAM" id="SSF103025">
    <property type="entry name" value="Folate-binding domain"/>
    <property type="match status" value="1"/>
</dbReference>
<protein>
    <submittedName>
        <fullName evidence="3">Folate-binding protein</fullName>
    </submittedName>
</protein>
<evidence type="ECO:0000259" key="2">
    <source>
        <dbReference type="Pfam" id="PF25455"/>
    </source>
</evidence>
<dbReference type="OrthoDB" id="9796287at2"/>
<dbReference type="PANTHER" id="PTHR22602:SF0">
    <property type="entry name" value="TRANSFERASE CAF17, MITOCHONDRIAL-RELATED"/>
    <property type="match status" value="1"/>
</dbReference>
<dbReference type="Proteomes" id="UP000245461">
    <property type="component" value="Unassembled WGS sequence"/>
</dbReference>
<evidence type="ECO:0000256" key="1">
    <source>
        <dbReference type="ARBA" id="ARBA00022946"/>
    </source>
</evidence>
<reference evidence="3 4" key="1">
    <citation type="submission" date="2018-05" db="EMBL/GenBank/DDBJ databases">
        <title>Zavarzinia sp. HR-AS.</title>
        <authorList>
            <person name="Lee Y."/>
            <person name="Jeon C.O."/>
        </authorList>
    </citation>
    <scope>NUCLEOTIDE SEQUENCE [LARGE SCALE GENOMIC DNA]</scope>
    <source>
        <strain evidence="3 4">HR-AS</strain>
    </source>
</reference>
<dbReference type="RefSeq" id="WP_109904352.1">
    <property type="nucleotide sequence ID" value="NZ_QGLE01000003.1"/>
</dbReference>
<organism evidence="3 4">
    <name type="scientific">Zavarzinia aquatilis</name>
    <dbReference type="NCBI Taxonomy" id="2211142"/>
    <lineage>
        <taxon>Bacteria</taxon>
        <taxon>Pseudomonadati</taxon>
        <taxon>Pseudomonadota</taxon>
        <taxon>Alphaproteobacteria</taxon>
        <taxon>Rhodospirillales</taxon>
        <taxon>Zavarziniaceae</taxon>
        <taxon>Zavarzinia</taxon>
    </lineage>
</organism>
<gene>
    <name evidence="3" type="ORF">DKG74_07715</name>
</gene>